<evidence type="ECO:0000256" key="1">
    <source>
        <dbReference type="ARBA" id="ARBA00004377"/>
    </source>
</evidence>
<dbReference type="InterPro" id="IPR058982">
    <property type="entry name" value="Beta-barrel_AprE"/>
</dbReference>
<dbReference type="PANTHER" id="PTHR30386:SF17">
    <property type="entry name" value="ALKALINE PROTEASE SECRETION PROTEIN APRE"/>
    <property type="match status" value="1"/>
</dbReference>
<dbReference type="Pfam" id="PF25994">
    <property type="entry name" value="HH_AprE"/>
    <property type="match status" value="1"/>
</dbReference>
<keyword evidence="4 9" id="KW-1003">Cell membrane</keyword>
<keyword evidence="5 9" id="KW-0997">Cell inner membrane</keyword>
<dbReference type="PRINTS" id="PR01490">
    <property type="entry name" value="RTXTOXIND"/>
</dbReference>
<keyword evidence="3 9" id="KW-0813">Transport</keyword>
<evidence type="ECO:0000256" key="5">
    <source>
        <dbReference type="ARBA" id="ARBA00022519"/>
    </source>
</evidence>
<evidence type="ECO:0000256" key="2">
    <source>
        <dbReference type="ARBA" id="ARBA00009477"/>
    </source>
</evidence>
<evidence type="ECO:0000256" key="4">
    <source>
        <dbReference type="ARBA" id="ARBA00022475"/>
    </source>
</evidence>
<keyword evidence="6 9" id="KW-0812">Transmembrane</keyword>
<dbReference type="Proteomes" id="UP000058074">
    <property type="component" value="Chromosome"/>
</dbReference>
<proteinExistence type="inferred from homology"/>
<evidence type="ECO:0000256" key="7">
    <source>
        <dbReference type="ARBA" id="ARBA00022989"/>
    </source>
</evidence>
<evidence type="ECO:0000256" key="6">
    <source>
        <dbReference type="ARBA" id="ARBA00022692"/>
    </source>
</evidence>
<comment type="subcellular location">
    <subcellularLocation>
        <location evidence="1 9">Cell inner membrane</location>
        <topology evidence="1 9">Single-pass membrane protein</topology>
    </subcellularLocation>
</comment>
<dbReference type="PATRIC" id="fig|33050.5.peg.946"/>
<reference evidence="12 13" key="1">
    <citation type="journal article" date="2015" name="Genome Announc.">
        <title>Complete Genome Sequence of Polypropylene Glycol- and Polyethylene Glycol-Degrading Sphingopyxis macrogoltabida Strain EY-1.</title>
        <authorList>
            <person name="Ohtsubo Y."/>
            <person name="Nagata Y."/>
            <person name="Numata M."/>
            <person name="Tsuchikane K."/>
            <person name="Hosoyama A."/>
            <person name="Yamazoe A."/>
            <person name="Tsuda M."/>
            <person name="Fujita N."/>
            <person name="Kawai F."/>
        </authorList>
    </citation>
    <scope>NUCLEOTIDE SEQUENCE [LARGE SCALE GENOMIC DNA]</scope>
    <source>
        <strain evidence="12 13">EY-1</strain>
    </source>
</reference>
<protein>
    <recommendedName>
        <fullName evidence="9">Membrane fusion protein (MFP) family protein</fullName>
    </recommendedName>
</protein>
<evidence type="ECO:0000259" key="11">
    <source>
        <dbReference type="Pfam" id="PF26002"/>
    </source>
</evidence>
<keyword evidence="8 9" id="KW-0472">Membrane</keyword>
<feature type="domain" description="AprE-like long alpha-helical hairpin" evidence="10">
    <location>
        <begin position="107"/>
        <end position="294"/>
    </location>
</feature>
<dbReference type="GO" id="GO:0005886">
    <property type="term" value="C:plasma membrane"/>
    <property type="evidence" value="ECO:0007669"/>
    <property type="project" value="UniProtKB-SubCell"/>
</dbReference>
<gene>
    <name evidence="12" type="ORF">AN936_04575</name>
</gene>
<comment type="similarity">
    <text evidence="2 9">Belongs to the membrane fusion protein (MFP) (TC 8.A.1) family.</text>
</comment>
<dbReference type="AlphaFoldDB" id="A0A0N9USQ7"/>
<name>A0A0N9USQ7_SPHMC</name>
<organism evidence="12 13">
    <name type="scientific">Sphingopyxis macrogoltabida</name>
    <name type="common">Sphingomonas macrogoltabidus</name>
    <dbReference type="NCBI Taxonomy" id="33050"/>
    <lineage>
        <taxon>Bacteria</taxon>
        <taxon>Pseudomonadati</taxon>
        <taxon>Pseudomonadota</taxon>
        <taxon>Alphaproteobacteria</taxon>
        <taxon>Sphingomonadales</taxon>
        <taxon>Sphingomonadaceae</taxon>
        <taxon>Sphingopyxis</taxon>
    </lineage>
</organism>
<evidence type="ECO:0000259" key="10">
    <source>
        <dbReference type="Pfam" id="PF25994"/>
    </source>
</evidence>
<dbReference type="PANTHER" id="PTHR30386">
    <property type="entry name" value="MEMBRANE FUSION SUBUNIT OF EMRAB-TOLC MULTIDRUG EFFLUX PUMP"/>
    <property type="match status" value="1"/>
</dbReference>
<accession>A0A0N9USQ7</accession>
<dbReference type="GO" id="GO:0015031">
    <property type="term" value="P:protein transport"/>
    <property type="evidence" value="ECO:0007669"/>
    <property type="project" value="InterPro"/>
</dbReference>
<evidence type="ECO:0000313" key="12">
    <source>
        <dbReference type="EMBL" id="ALH79663.1"/>
    </source>
</evidence>
<dbReference type="EMBL" id="CP012700">
    <property type="protein sequence ID" value="ALH79663.1"/>
    <property type="molecule type" value="Genomic_DNA"/>
</dbReference>
<dbReference type="Pfam" id="PF26002">
    <property type="entry name" value="Beta-barrel_AprE"/>
    <property type="match status" value="1"/>
</dbReference>
<sequence length="452" mass="49243">MNEALWTSPVAADAIDNDSSDKPHRELRLGAAIVAVFFIGLLGWAAATPLDAAASAQGFVAVSGNRQAVQHRDGGIVTALHVVEGQLVAKGEPLLKISASELIATERGMTGEVVALLAQRARLVAEQNGLSRVAEPAEFASFAPADRVLAAEALRGQRRLFEARRGSLQTERGVLGQRMRQHAEQINGYAHQMRSNKEQQRLIGEELDGMRTLLPKGFVSINRVRAMERDAAALDGSYGAYRADIARSSEAIGEARMQVVALDRQMMEEVATQMRDGQIRLDELQPKLVALREQLARSTVRAPASGRVVGLKIFTVGGVVTPGETLMEIVPQDRMLVIEGKALPTDADDLAPGMTTQIRFTALQERNLPILVGKISKVSADSFEDERTGMRFFNIQLLVPPSELAKLRQVRRDGGLRAGLPVDIMIPLRKRTALAYLVEPLGQTLWMAGREN</sequence>
<evidence type="ECO:0000313" key="13">
    <source>
        <dbReference type="Proteomes" id="UP000058074"/>
    </source>
</evidence>
<dbReference type="RefSeq" id="WP_084758172.1">
    <property type="nucleotide sequence ID" value="NZ_CP012700.1"/>
</dbReference>
<evidence type="ECO:0000256" key="8">
    <source>
        <dbReference type="ARBA" id="ARBA00023136"/>
    </source>
</evidence>
<feature type="transmembrane region" description="Helical" evidence="9">
    <location>
        <begin position="29"/>
        <end position="47"/>
    </location>
</feature>
<evidence type="ECO:0000256" key="3">
    <source>
        <dbReference type="ARBA" id="ARBA00022448"/>
    </source>
</evidence>
<dbReference type="KEGG" id="smag:AN936_04575"/>
<dbReference type="InterPro" id="IPR010129">
    <property type="entry name" value="T1SS_HlyD"/>
</dbReference>
<keyword evidence="7 9" id="KW-1133">Transmembrane helix</keyword>
<feature type="domain" description="AprE-like beta-barrel" evidence="11">
    <location>
        <begin position="336"/>
        <end position="427"/>
    </location>
</feature>
<dbReference type="InterPro" id="IPR058781">
    <property type="entry name" value="HH_AprE-like"/>
</dbReference>
<dbReference type="NCBIfam" id="TIGR01843">
    <property type="entry name" value="type_I_hlyD"/>
    <property type="match status" value="1"/>
</dbReference>
<dbReference type="InterPro" id="IPR050739">
    <property type="entry name" value="MFP"/>
</dbReference>
<evidence type="ECO:0000256" key="9">
    <source>
        <dbReference type="RuleBase" id="RU365093"/>
    </source>
</evidence>